<dbReference type="AlphaFoldDB" id="A0A8S4QJK7"/>
<gene>
    <name evidence="1" type="primary">jg18546</name>
    <name evidence="1" type="ORF">PAEG_LOCUS2603</name>
</gene>
<sequence>MCRDSFWSPINIYLMRDKSHSSGLLWNHSETLMDINIYIQIYMYRLRMDVGRWGPKVLEWQPRTGKRSVGRPPTRSTEDIKRLAGSRWIQAAQNRVIWNSLQKTYVQQWTSLG</sequence>
<reference evidence="1" key="1">
    <citation type="submission" date="2022-03" db="EMBL/GenBank/DDBJ databases">
        <authorList>
            <person name="Lindestad O."/>
        </authorList>
    </citation>
    <scope>NUCLEOTIDE SEQUENCE</scope>
</reference>
<name>A0A8S4QJK7_9NEOP</name>
<accession>A0A8S4QJK7</accession>
<keyword evidence="2" id="KW-1185">Reference proteome</keyword>
<protein>
    <submittedName>
        <fullName evidence="1">Jg18546 protein</fullName>
    </submittedName>
</protein>
<comment type="caution">
    <text evidence="1">The sequence shown here is derived from an EMBL/GenBank/DDBJ whole genome shotgun (WGS) entry which is preliminary data.</text>
</comment>
<evidence type="ECO:0000313" key="2">
    <source>
        <dbReference type="Proteomes" id="UP000838756"/>
    </source>
</evidence>
<dbReference type="Proteomes" id="UP000838756">
    <property type="component" value="Unassembled WGS sequence"/>
</dbReference>
<evidence type="ECO:0000313" key="1">
    <source>
        <dbReference type="EMBL" id="CAH2210743.1"/>
    </source>
</evidence>
<proteinExistence type="predicted"/>
<dbReference type="OrthoDB" id="407509at2759"/>
<dbReference type="EMBL" id="CAKXAJ010008197">
    <property type="protein sequence ID" value="CAH2210743.1"/>
    <property type="molecule type" value="Genomic_DNA"/>
</dbReference>
<organism evidence="1 2">
    <name type="scientific">Pararge aegeria aegeria</name>
    <dbReference type="NCBI Taxonomy" id="348720"/>
    <lineage>
        <taxon>Eukaryota</taxon>
        <taxon>Metazoa</taxon>
        <taxon>Ecdysozoa</taxon>
        <taxon>Arthropoda</taxon>
        <taxon>Hexapoda</taxon>
        <taxon>Insecta</taxon>
        <taxon>Pterygota</taxon>
        <taxon>Neoptera</taxon>
        <taxon>Endopterygota</taxon>
        <taxon>Lepidoptera</taxon>
        <taxon>Glossata</taxon>
        <taxon>Ditrysia</taxon>
        <taxon>Papilionoidea</taxon>
        <taxon>Nymphalidae</taxon>
        <taxon>Satyrinae</taxon>
        <taxon>Satyrini</taxon>
        <taxon>Parargina</taxon>
        <taxon>Pararge</taxon>
    </lineage>
</organism>